<dbReference type="EMBL" id="QXFL01000002">
    <property type="protein sequence ID" value="RIV87732.1"/>
    <property type="molecule type" value="Genomic_DNA"/>
</dbReference>
<evidence type="ECO:0000313" key="2">
    <source>
        <dbReference type="Proteomes" id="UP000286576"/>
    </source>
</evidence>
<organism evidence="1 2">
    <name type="scientific">Aurantiacibacter zhengii</name>
    <dbReference type="NCBI Taxonomy" id="2307003"/>
    <lineage>
        <taxon>Bacteria</taxon>
        <taxon>Pseudomonadati</taxon>
        <taxon>Pseudomonadota</taxon>
        <taxon>Alphaproteobacteria</taxon>
        <taxon>Sphingomonadales</taxon>
        <taxon>Erythrobacteraceae</taxon>
        <taxon>Aurantiacibacter</taxon>
    </lineage>
</organism>
<dbReference type="Proteomes" id="UP000286576">
    <property type="component" value="Unassembled WGS sequence"/>
</dbReference>
<dbReference type="AlphaFoldDB" id="A0A418NUA7"/>
<sequence length="62" mass="6552">MMNRRAASWASNGWNVLQAKPGSANRLATIACFAGQITPEAEGLKAAMRSVAAPLDVHDQTV</sequence>
<accession>A0A418NUA7</accession>
<protein>
    <submittedName>
        <fullName evidence="1">Uncharacterized protein</fullName>
    </submittedName>
</protein>
<reference evidence="1 2" key="1">
    <citation type="submission" date="2018-08" db="EMBL/GenBank/DDBJ databases">
        <title>Erythrobacter zhengii sp.nov., a bacterium isolated from deep-sea sediment.</title>
        <authorList>
            <person name="Fang C."/>
            <person name="Wu Y.-H."/>
            <person name="Sun C."/>
            <person name="Wang H."/>
            <person name="Cheng H."/>
            <person name="Meng F.-X."/>
            <person name="Wang C.-S."/>
            <person name="Xu X.-W."/>
        </authorList>
    </citation>
    <scope>NUCLEOTIDE SEQUENCE [LARGE SCALE GENOMIC DNA]</scope>
    <source>
        <strain evidence="1 2">V18</strain>
    </source>
</reference>
<evidence type="ECO:0000313" key="1">
    <source>
        <dbReference type="EMBL" id="RIV87732.1"/>
    </source>
</evidence>
<keyword evidence="2" id="KW-1185">Reference proteome</keyword>
<comment type="caution">
    <text evidence="1">The sequence shown here is derived from an EMBL/GenBank/DDBJ whole genome shotgun (WGS) entry which is preliminary data.</text>
</comment>
<name>A0A418NUA7_9SPHN</name>
<proteinExistence type="predicted"/>
<gene>
    <name evidence="1" type="ORF">D2V07_05180</name>
</gene>